<evidence type="ECO:0000313" key="2">
    <source>
        <dbReference type="EMBL" id="SVE47088.1"/>
    </source>
</evidence>
<feature type="non-terminal residue" evidence="2">
    <location>
        <position position="1"/>
    </location>
</feature>
<gene>
    <name evidence="2" type="ORF">METZ01_LOCUS499942</name>
</gene>
<dbReference type="Pfam" id="PF10066">
    <property type="entry name" value="DUF2304"/>
    <property type="match status" value="1"/>
</dbReference>
<keyword evidence="1" id="KW-0812">Transmembrane</keyword>
<dbReference type="InterPro" id="IPR019277">
    <property type="entry name" value="DUF2304"/>
</dbReference>
<evidence type="ECO:0000256" key="1">
    <source>
        <dbReference type="SAM" id="Phobius"/>
    </source>
</evidence>
<feature type="non-terminal residue" evidence="2">
    <location>
        <position position="109"/>
    </location>
</feature>
<reference evidence="2" key="1">
    <citation type="submission" date="2018-05" db="EMBL/GenBank/DDBJ databases">
        <authorList>
            <person name="Lanie J.A."/>
            <person name="Ng W.-L."/>
            <person name="Kazmierczak K.M."/>
            <person name="Andrzejewski T.M."/>
            <person name="Davidsen T.M."/>
            <person name="Wayne K.J."/>
            <person name="Tettelin H."/>
            <person name="Glass J.I."/>
            <person name="Rusch D."/>
            <person name="Podicherti R."/>
            <person name="Tsui H.-C.T."/>
            <person name="Winkler M.E."/>
        </authorList>
    </citation>
    <scope>NUCLEOTIDE SEQUENCE</scope>
</reference>
<organism evidence="2">
    <name type="scientific">marine metagenome</name>
    <dbReference type="NCBI Taxonomy" id="408172"/>
    <lineage>
        <taxon>unclassified sequences</taxon>
        <taxon>metagenomes</taxon>
        <taxon>ecological metagenomes</taxon>
    </lineage>
</organism>
<keyword evidence="1" id="KW-0472">Membrane</keyword>
<evidence type="ECO:0008006" key="3">
    <source>
        <dbReference type="Google" id="ProtNLM"/>
    </source>
</evidence>
<feature type="transmembrane region" description="Helical" evidence="1">
    <location>
        <begin position="56"/>
        <end position="74"/>
    </location>
</feature>
<keyword evidence="1" id="KW-1133">Transmembrane helix</keyword>
<accession>A0A383DTA9</accession>
<proteinExistence type="predicted"/>
<name>A0A383DTA9_9ZZZZ</name>
<dbReference type="EMBL" id="UINC01219566">
    <property type="protein sequence ID" value="SVE47088.1"/>
    <property type="molecule type" value="Genomic_DNA"/>
</dbReference>
<sequence>VVAVLVIIRLVRRGVLKAKYSVLWLTVGLVLAVAASVPTLLDRVADRLGIWYQPTLFLMLAIGFLLLVAMHFSYELSRLEKRVRALAEELALLRGPVKDPDDEPSEGPS</sequence>
<dbReference type="AlphaFoldDB" id="A0A383DTA9"/>
<protein>
    <recommendedName>
        <fullName evidence="3">DUF2304 domain-containing protein</fullName>
    </recommendedName>
</protein>
<feature type="transmembrane region" description="Helical" evidence="1">
    <location>
        <begin position="22"/>
        <end position="41"/>
    </location>
</feature>